<feature type="transmembrane region" description="Helical" evidence="8">
    <location>
        <begin position="298"/>
        <end position="319"/>
    </location>
</feature>
<evidence type="ECO:0000256" key="4">
    <source>
        <dbReference type="ARBA" id="ARBA00022692"/>
    </source>
</evidence>
<feature type="transmembrane region" description="Helical" evidence="8">
    <location>
        <begin position="121"/>
        <end position="141"/>
    </location>
</feature>
<dbReference type="Pfam" id="PF02397">
    <property type="entry name" value="Bac_transf"/>
    <property type="match status" value="1"/>
</dbReference>
<evidence type="ECO:0000256" key="2">
    <source>
        <dbReference type="ARBA" id="ARBA00006464"/>
    </source>
</evidence>
<evidence type="ECO:0000256" key="6">
    <source>
        <dbReference type="ARBA" id="ARBA00023136"/>
    </source>
</evidence>
<dbReference type="GO" id="GO:0000271">
    <property type="term" value="P:polysaccharide biosynthetic process"/>
    <property type="evidence" value="ECO:0007669"/>
    <property type="project" value="UniProtKB-KW"/>
</dbReference>
<evidence type="ECO:0000256" key="5">
    <source>
        <dbReference type="ARBA" id="ARBA00022989"/>
    </source>
</evidence>
<dbReference type="Pfam" id="PF13727">
    <property type="entry name" value="CoA_binding_3"/>
    <property type="match status" value="1"/>
</dbReference>
<evidence type="ECO:0000256" key="3">
    <source>
        <dbReference type="ARBA" id="ARBA00022679"/>
    </source>
</evidence>
<comment type="similarity">
    <text evidence="2">Belongs to the bacterial sugar transferase family.</text>
</comment>
<dbReference type="GO" id="GO:0016020">
    <property type="term" value="C:membrane"/>
    <property type="evidence" value="ECO:0007669"/>
    <property type="project" value="UniProtKB-SubCell"/>
</dbReference>
<dbReference type="InterPro" id="IPR003362">
    <property type="entry name" value="Bact_transf"/>
</dbReference>
<reference evidence="10 11" key="1">
    <citation type="submission" date="2020-08" db="EMBL/GenBank/DDBJ databases">
        <title>Genomic Encyclopedia of Type Strains, Phase IV (KMG-IV): sequencing the most valuable type-strain genomes for metagenomic binning, comparative biology and taxonomic classification.</title>
        <authorList>
            <person name="Goeker M."/>
        </authorList>
    </citation>
    <scope>NUCLEOTIDE SEQUENCE [LARGE SCALE GENOMIC DNA]</scope>
    <source>
        <strain evidence="10 11">DSM 25079</strain>
    </source>
</reference>
<keyword evidence="6 8" id="KW-0472">Membrane</keyword>
<dbReference type="GO" id="GO:0016780">
    <property type="term" value="F:phosphotransferase activity, for other substituted phosphate groups"/>
    <property type="evidence" value="ECO:0007669"/>
    <property type="project" value="TreeGrafter"/>
</dbReference>
<comment type="caution">
    <text evidence="10">The sequence shown here is derived from an EMBL/GenBank/DDBJ whole genome shotgun (WGS) entry which is preliminary data.</text>
</comment>
<keyword evidence="4 8" id="KW-0812">Transmembrane</keyword>
<feature type="domain" description="Bacterial sugar transferase" evidence="9">
    <location>
        <begin position="291"/>
        <end position="479"/>
    </location>
</feature>
<evidence type="ECO:0000256" key="1">
    <source>
        <dbReference type="ARBA" id="ARBA00004141"/>
    </source>
</evidence>
<proteinExistence type="inferred from homology"/>
<dbReference type="Proteomes" id="UP000549617">
    <property type="component" value="Unassembled WGS sequence"/>
</dbReference>
<keyword evidence="5 8" id="KW-1133">Transmembrane helix</keyword>
<evidence type="ECO:0000259" key="9">
    <source>
        <dbReference type="Pfam" id="PF02397"/>
    </source>
</evidence>
<protein>
    <submittedName>
        <fullName evidence="10">Undecaprenyl-phosphate glucose phosphotransferase</fullName>
    </submittedName>
</protein>
<accession>A0A7W9AJJ2</accession>
<dbReference type="RefSeq" id="WP_184019229.1">
    <property type="nucleotide sequence ID" value="NZ_JACIJC010000004.1"/>
</dbReference>
<evidence type="ECO:0000256" key="8">
    <source>
        <dbReference type="SAM" id="Phobius"/>
    </source>
</evidence>
<feature type="transmembrane region" description="Helical" evidence="8">
    <location>
        <begin position="21"/>
        <end position="46"/>
    </location>
</feature>
<dbReference type="NCBIfam" id="TIGR03025">
    <property type="entry name" value="EPS_sugtrans"/>
    <property type="match status" value="1"/>
</dbReference>
<evidence type="ECO:0000256" key="7">
    <source>
        <dbReference type="ARBA" id="ARBA00023169"/>
    </source>
</evidence>
<keyword evidence="11" id="KW-1185">Reference proteome</keyword>
<feature type="transmembrane region" description="Helical" evidence="8">
    <location>
        <begin position="96"/>
        <end position="115"/>
    </location>
</feature>
<dbReference type="Gene3D" id="3.40.50.720">
    <property type="entry name" value="NAD(P)-binding Rossmann-like Domain"/>
    <property type="match status" value="1"/>
</dbReference>
<evidence type="ECO:0000313" key="10">
    <source>
        <dbReference type="EMBL" id="MBB5686626.1"/>
    </source>
</evidence>
<organism evidence="10 11">
    <name type="scientific">Sphingobium boeckii</name>
    <dbReference type="NCBI Taxonomy" id="1082345"/>
    <lineage>
        <taxon>Bacteria</taxon>
        <taxon>Pseudomonadati</taxon>
        <taxon>Pseudomonadota</taxon>
        <taxon>Alphaproteobacteria</taxon>
        <taxon>Sphingomonadales</taxon>
        <taxon>Sphingomonadaceae</taxon>
        <taxon>Sphingobium</taxon>
    </lineage>
</organism>
<keyword evidence="3 10" id="KW-0808">Transferase</keyword>
<sequence>MSGFLPDQRPVRNKHVRFTSNVLRSVGIVNDALCFIVGYMLALLIYDISIGNFYDSRLHTTGAIVLAINFFLIRISRDAYSAFRGQGDDVGQGTMLDFLVAATLTALTITQFGMLGDFSRGLGMIFVGMSLALLFFSRIAFRRIAWWLMDMGYIGQRVVIYGADRAITTRVFELLEIERLPHLRLIGFADDRRSRVDTTPVYTAEFIGGFEELLKLAQNGQLDQVIIALPMVSQERLDSIVAQLSAAAIDVCIMPREILELRASYRMNYIGSLPVLSVWQQPMRDLDGIMKAVQDRGLAALGFILLSPLLLLTALAIRIESKGPIFFRQKRFGFNNLEISVFKFRSMYVDRQDETGAARTQKGDVRVTKVGRIIRRLSIDELPQLLNVLRGEMSLVGPRPHATQMRVGDKYYFDAVQGYAARHRVKPGITGLAQVRGLRGEIDTIERAKKRVEYDVYYIENWSPLLDIRIILETIVKLVWDRNAY</sequence>
<dbReference type="NCBIfam" id="TIGR03023">
    <property type="entry name" value="WcaJ_sugtrans"/>
    <property type="match status" value="1"/>
</dbReference>
<dbReference type="InterPro" id="IPR017473">
    <property type="entry name" value="Undecaprenyl-P_gluc_Ptfrase"/>
</dbReference>
<evidence type="ECO:0000313" key="11">
    <source>
        <dbReference type="Proteomes" id="UP000549617"/>
    </source>
</evidence>
<gene>
    <name evidence="10" type="ORF">FHS49_002650</name>
</gene>
<dbReference type="PANTHER" id="PTHR30576:SF0">
    <property type="entry name" value="UNDECAPRENYL-PHOSPHATE N-ACETYLGALACTOSAMINYL 1-PHOSPHATE TRANSFERASE-RELATED"/>
    <property type="match status" value="1"/>
</dbReference>
<name>A0A7W9AJJ2_9SPHN</name>
<feature type="transmembrane region" description="Helical" evidence="8">
    <location>
        <begin position="58"/>
        <end position="75"/>
    </location>
</feature>
<dbReference type="InterPro" id="IPR017475">
    <property type="entry name" value="EPS_sugar_tfrase"/>
</dbReference>
<dbReference type="PANTHER" id="PTHR30576">
    <property type="entry name" value="COLANIC BIOSYNTHESIS UDP-GLUCOSE LIPID CARRIER TRANSFERASE"/>
    <property type="match status" value="1"/>
</dbReference>
<dbReference type="AlphaFoldDB" id="A0A7W9AJJ2"/>
<keyword evidence="7" id="KW-0270">Exopolysaccharide synthesis</keyword>
<dbReference type="EMBL" id="JACIJC010000004">
    <property type="protein sequence ID" value="MBB5686626.1"/>
    <property type="molecule type" value="Genomic_DNA"/>
</dbReference>
<comment type="subcellular location">
    <subcellularLocation>
        <location evidence="1">Membrane</location>
        <topology evidence="1">Multi-pass membrane protein</topology>
    </subcellularLocation>
</comment>